<evidence type="ECO:0000313" key="11">
    <source>
        <dbReference type="Proteomes" id="UP000078397"/>
    </source>
</evidence>
<dbReference type="GeneID" id="28853332"/>
<dbReference type="OrthoDB" id="5795902at2759"/>
<feature type="domain" description="Glycosyl hydrolase family 36 C-terminal" evidence="8">
    <location>
        <begin position="661"/>
        <end position="734"/>
    </location>
</feature>
<dbReference type="Gene3D" id="3.20.20.70">
    <property type="entry name" value="Aldolase class I"/>
    <property type="match status" value="1"/>
</dbReference>
<dbReference type="STRING" id="1380566.A0A179F0A4"/>
<dbReference type="KEGG" id="pchm:VFPPC_11069"/>
<evidence type="ECO:0000256" key="5">
    <source>
        <dbReference type="PIRNR" id="PIRNR005536"/>
    </source>
</evidence>
<feature type="binding site" evidence="7">
    <location>
        <begin position="369"/>
        <end position="370"/>
    </location>
    <ligand>
        <name>substrate</name>
    </ligand>
</feature>
<dbReference type="CDD" id="cd14791">
    <property type="entry name" value="GH36"/>
    <property type="match status" value="1"/>
</dbReference>
<dbReference type="Proteomes" id="UP000078397">
    <property type="component" value="Unassembled WGS sequence"/>
</dbReference>
<feature type="binding site" evidence="7">
    <location>
        <position position="537"/>
    </location>
    <ligand>
        <name>substrate</name>
    </ligand>
</feature>
<keyword evidence="11" id="KW-1185">Reference proteome</keyword>
<dbReference type="Gene3D" id="2.70.98.60">
    <property type="entry name" value="alpha-galactosidase from lactobacil brevis"/>
    <property type="match status" value="1"/>
</dbReference>
<comment type="caution">
    <text evidence="10">The sequence shown here is derived from an EMBL/GenBank/DDBJ whole genome shotgun (WGS) entry which is preliminary data.</text>
</comment>
<keyword evidence="4 5" id="KW-0326">Glycosidase</keyword>
<comment type="similarity">
    <text evidence="5">Belongs to the glycosyl hydrolase.</text>
</comment>
<dbReference type="Pfam" id="PF02065">
    <property type="entry name" value="Melibiase"/>
    <property type="match status" value="1"/>
</dbReference>
<dbReference type="PIRSF" id="PIRSF005536">
    <property type="entry name" value="Agal"/>
    <property type="match status" value="1"/>
</dbReference>
<dbReference type="Pfam" id="PF16875">
    <property type="entry name" value="Glyco_hydro_36N"/>
    <property type="match status" value="1"/>
</dbReference>
<evidence type="ECO:0000313" key="10">
    <source>
        <dbReference type="EMBL" id="OAQ58885.1"/>
    </source>
</evidence>
<gene>
    <name evidence="10" type="ORF">VFPPC_11069</name>
</gene>
<dbReference type="AlphaFoldDB" id="A0A179F0A4"/>
<feature type="binding site" evidence="7">
    <location>
        <position position="559"/>
    </location>
    <ligand>
        <name>substrate</name>
    </ligand>
</feature>
<dbReference type="Gene3D" id="2.60.40.1180">
    <property type="entry name" value="Golgi alpha-mannosidase II"/>
    <property type="match status" value="1"/>
</dbReference>
<dbReference type="InterPro" id="IPR031704">
    <property type="entry name" value="Glyco_hydro_36_N"/>
</dbReference>
<feature type="binding site" evidence="7">
    <location>
        <begin position="495"/>
        <end position="499"/>
    </location>
    <ligand>
        <name>substrate</name>
    </ligand>
</feature>
<evidence type="ECO:0000256" key="4">
    <source>
        <dbReference type="ARBA" id="ARBA00023295"/>
    </source>
</evidence>
<reference evidence="10 11" key="1">
    <citation type="journal article" date="2016" name="PLoS Pathog.">
        <title>Biosynthesis of antibiotic leucinostatins in bio-control fungus Purpureocillium lilacinum and their inhibition on phytophthora revealed by genome mining.</title>
        <authorList>
            <person name="Wang G."/>
            <person name="Liu Z."/>
            <person name="Lin R."/>
            <person name="Li E."/>
            <person name="Mao Z."/>
            <person name="Ling J."/>
            <person name="Yang Y."/>
            <person name="Yin W.B."/>
            <person name="Xie B."/>
        </authorList>
    </citation>
    <scope>NUCLEOTIDE SEQUENCE [LARGE SCALE GENOMIC DNA]</scope>
    <source>
        <strain evidence="10">170</strain>
    </source>
</reference>
<feature type="domain" description="Glycosyl hydrolase family 36 N-terminal" evidence="9">
    <location>
        <begin position="44"/>
        <end position="288"/>
    </location>
</feature>
<evidence type="ECO:0000256" key="6">
    <source>
        <dbReference type="PIRSR" id="PIRSR005536-1"/>
    </source>
</evidence>
<keyword evidence="3 5" id="KW-0378">Hydrolase</keyword>
<evidence type="ECO:0000259" key="9">
    <source>
        <dbReference type="Pfam" id="PF16875"/>
    </source>
</evidence>
<dbReference type="Pfam" id="PF16874">
    <property type="entry name" value="Glyco_hydro_36C"/>
    <property type="match status" value="1"/>
</dbReference>
<evidence type="ECO:0000256" key="7">
    <source>
        <dbReference type="PIRSR" id="PIRSR005536-2"/>
    </source>
</evidence>
<comment type="catalytic activity">
    <reaction evidence="1 5">
        <text>Hydrolysis of terminal, non-reducing alpha-D-galactose residues in alpha-D-galactosides, including galactose oligosaccharides, galactomannans and galactolipids.</text>
        <dbReference type="EC" id="3.2.1.22"/>
    </reaction>
</comment>
<evidence type="ECO:0000256" key="1">
    <source>
        <dbReference type="ARBA" id="ARBA00001255"/>
    </source>
</evidence>
<feature type="active site" description="Nucleophile" evidence="6">
    <location>
        <position position="497"/>
    </location>
</feature>
<organism evidence="10 11">
    <name type="scientific">Pochonia chlamydosporia 170</name>
    <dbReference type="NCBI Taxonomy" id="1380566"/>
    <lineage>
        <taxon>Eukaryota</taxon>
        <taxon>Fungi</taxon>
        <taxon>Dikarya</taxon>
        <taxon>Ascomycota</taxon>
        <taxon>Pezizomycotina</taxon>
        <taxon>Sordariomycetes</taxon>
        <taxon>Hypocreomycetidae</taxon>
        <taxon>Hypocreales</taxon>
        <taxon>Clavicipitaceae</taxon>
        <taxon>Pochonia</taxon>
    </lineage>
</organism>
<evidence type="ECO:0000256" key="3">
    <source>
        <dbReference type="ARBA" id="ARBA00022801"/>
    </source>
</evidence>
<dbReference type="InterPro" id="IPR017853">
    <property type="entry name" value="GH"/>
</dbReference>
<dbReference type="InterPro" id="IPR038417">
    <property type="entry name" value="Alpga-gal_N_sf"/>
</dbReference>
<dbReference type="GO" id="GO:0004557">
    <property type="term" value="F:alpha-galactosidase activity"/>
    <property type="evidence" value="ECO:0007669"/>
    <property type="project" value="UniProtKB-UniRule"/>
</dbReference>
<dbReference type="EMBL" id="LSBJ02000013">
    <property type="protein sequence ID" value="OAQ58885.1"/>
    <property type="molecule type" value="Genomic_DNA"/>
</dbReference>
<feature type="binding site" evidence="7">
    <location>
        <position position="462"/>
    </location>
    <ligand>
        <name>substrate</name>
    </ligand>
</feature>
<feature type="active site" description="Proton donor" evidence="6">
    <location>
        <position position="559"/>
    </location>
</feature>
<dbReference type="PANTHER" id="PTHR43053:SF3">
    <property type="entry name" value="ALPHA-GALACTOSIDASE C-RELATED"/>
    <property type="match status" value="1"/>
</dbReference>
<protein>
    <recommendedName>
        <fullName evidence="2 5">Alpha-galactosidase</fullName>
        <ecNumber evidence="2 5">3.2.1.22</ecNumber>
    </recommendedName>
</protein>
<evidence type="ECO:0000256" key="2">
    <source>
        <dbReference type="ARBA" id="ARBA00012755"/>
    </source>
</evidence>
<dbReference type="InterPro" id="IPR013785">
    <property type="entry name" value="Aldolase_TIM"/>
</dbReference>
<dbReference type="FunFam" id="3.20.20.70:FF:000118">
    <property type="entry name" value="Alpha-galactosidase"/>
    <property type="match status" value="1"/>
</dbReference>
<sequence length="738" mass="81791">MTQKIPNGVSSPNTDFRAIVADGRSFALNGKGVSYRFHVDEGSGDLISDHFGGPVSENPIAGKASNGGGWSTYEHLRREFPDSGRGDFRSPAVRIRHPDGHTVSSFKYESHTVLNGKPDLSGLPSTFGHSDEVTTLVIRMVDAVSSIQVDLSYSVFPNHNAIVRSTTVRNVGDRDVTIEKLASFCVDLPHDDYEMLQLQGEWVRECTRTRRKVDYGTQGFGSATGYSSHYNNPFVSLVKPSTTESYGLAWGFSLVYTGSFTAEVEKSPQGLTRVLLGMNPNQLSWPLKPGKALTSPECVSIFSANGIGGMSRMFHGLFRQNLIKSKFVNEPRPALLNSWEGLYFDYDEKTIYKLAQQSAQLGVKLFVLDDGWFGGKYPRINDHAGLGDWEANPARFPDGLASLVAKITSLEVTNKPNRQAKSQNLKFGLWVEPEMVNRNSSLYKKHPDWVLSAGDYPSTETRHQLVLNLALPEVQDFIIESVSRILQTMPVSYVKWDNNRGMHESPTPSNCHAYILGLYRVFDTLTRQFPDILWEGCASGGGRFDPGVLYFFPQSWTSDNTDALDRLQIQFGTSVVYPASSMGAHIGAVPYELTGRTIPLQFRAHVAMMGGSFGLELNPDDLPDTDRAQLPDLIALAERVNPIVIRGDMWRLSLPGESNFPAALYVSDNGSQAVLFLFQIHTVPVHNYPTIKLEGLEPESKYAVEGFGVYSGATLMNGGIQQRFTGDYDSKMIFIERE</sequence>
<dbReference type="EC" id="3.2.1.22" evidence="2 5"/>
<dbReference type="InterPro" id="IPR050985">
    <property type="entry name" value="Alpha-glycosidase_related"/>
</dbReference>
<dbReference type="SUPFAM" id="SSF51445">
    <property type="entry name" value="(Trans)glycosidases"/>
    <property type="match status" value="1"/>
</dbReference>
<feature type="binding site" evidence="7">
    <location>
        <position position="202"/>
    </location>
    <ligand>
        <name>substrate</name>
    </ligand>
</feature>
<dbReference type="InterPro" id="IPR031705">
    <property type="entry name" value="Glyco_hydro_36_C"/>
</dbReference>
<dbReference type="InterPro" id="IPR013780">
    <property type="entry name" value="Glyco_hydro_b"/>
</dbReference>
<dbReference type="RefSeq" id="XP_018136982.1">
    <property type="nucleotide sequence ID" value="XM_018289338.1"/>
</dbReference>
<dbReference type="PRINTS" id="PR00743">
    <property type="entry name" value="GLHYDRLASE36"/>
</dbReference>
<accession>A0A179F0A4</accession>
<dbReference type="PANTHER" id="PTHR43053">
    <property type="entry name" value="GLYCOSIDASE FAMILY 31"/>
    <property type="match status" value="1"/>
</dbReference>
<evidence type="ECO:0000259" key="8">
    <source>
        <dbReference type="Pfam" id="PF16874"/>
    </source>
</evidence>
<name>A0A179F0A4_METCM</name>
<comment type="function">
    <text evidence="5">Hydrolyzes a variety of simple alpha-D-galactoside as well as more complex molecules such as oligosaccharides and polysaccharides.</text>
</comment>
<dbReference type="InterPro" id="IPR002252">
    <property type="entry name" value="Glyco_hydro_36"/>
</dbReference>
<proteinExistence type="inferred from homology"/>
<dbReference type="GO" id="GO:0016052">
    <property type="term" value="P:carbohydrate catabolic process"/>
    <property type="evidence" value="ECO:0007669"/>
    <property type="project" value="InterPro"/>
</dbReference>